<keyword evidence="2" id="KW-1185">Reference proteome</keyword>
<reference evidence="1" key="1">
    <citation type="submission" date="2021-01" db="EMBL/GenBank/DDBJ databases">
        <title>Whole genome shotgun sequence of Spirilliplanes yamanashiensis NBRC 15828.</title>
        <authorList>
            <person name="Komaki H."/>
            <person name="Tamura T."/>
        </authorList>
    </citation>
    <scope>NUCLEOTIDE SEQUENCE</scope>
    <source>
        <strain evidence="1">NBRC 15828</strain>
    </source>
</reference>
<evidence type="ECO:0000313" key="2">
    <source>
        <dbReference type="Proteomes" id="UP000652013"/>
    </source>
</evidence>
<accession>A0A8J3Y6Z5</accession>
<gene>
    <name evidence="1" type="ORF">Sya03_20420</name>
</gene>
<evidence type="ECO:0000313" key="1">
    <source>
        <dbReference type="EMBL" id="GIJ02690.1"/>
    </source>
</evidence>
<proteinExistence type="predicted"/>
<protein>
    <submittedName>
        <fullName evidence="1">Uncharacterized protein</fullName>
    </submittedName>
</protein>
<dbReference type="RefSeq" id="WP_203937987.1">
    <property type="nucleotide sequence ID" value="NZ_BAAAGJ010000009.1"/>
</dbReference>
<dbReference type="Proteomes" id="UP000652013">
    <property type="component" value="Unassembled WGS sequence"/>
</dbReference>
<name>A0A8J3Y6Z5_9ACTN</name>
<organism evidence="1 2">
    <name type="scientific">Spirilliplanes yamanashiensis</name>
    <dbReference type="NCBI Taxonomy" id="42233"/>
    <lineage>
        <taxon>Bacteria</taxon>
        <taxon>Bacillati</taxon>
        <taxon>Actinomycetota</taxon>
        <taxon>Actinomycetes</taxon>
        <taxon>Micromonosporales</taxon>
        <taxon>Micromonosporaceae</taxon>
        <taxon>Spirilliplanes</taxon>
    </lineage>
</organism>
<dbReference type="EMBL" id="BOOY01000014">
    <property type="protein sequence ID" value="GIJ02690.1"/>
    <property type="molecule type" value="Genomic_DNA"/>
</dbReference>
<dbReference type="AlphaFoldDB" id="A0A8J3Y6Z5"/>
<comment type="caution">
    <text evidence="1">The sequence shown here is derived from an EMBL/GenBank/DDBJ whole genome shotgun (WGS) entry which is preliminary data.</text>
</comment>
<sequence length="324" mass="34869">MTTHADRDRRSLHRRSENLGLPVVPLRRHGWVRPSDRALVTSEPQAVGVGPGGTALAVWTHRRTPRRKQVTVHDGGELAGAIDVETDLAVSFVQPLPGERVLLAAARARPGETNAEVWTDGGVLERRGSLGDAIEELLTTPSGRIWVGYFDEAMGGSGPEGHGLARFTADLAADWLFPLDTGLPAIADCYALNVDGDTAHVCPYTDFHLLSASAGGVTDRGPSPYRSARNLLVRGDDWVLVGGWGPDYDLVTPLHAGPDGVRRAGDQRRIVLPDGLEAHSLRYTCRGADLHALTRTGAWYRTGLDALTAVADPHRMNGEGPDRD</sequence>